<dbReference type="GO" id="GO:0005794">
    <property type="term" value="C:Golgi apparatus"/>
    <property type="evidence" value="ECO:0007669"/>
    <property type="project" value="InterPro"/>
</dbReference>
<dbReference type="AlphaFoldDB" id="A0AAN5C9W8"/>
<dbReference type="PANTHER" id="PTHR12822">
    <property type="entry name" value="PROTEIN YIPF"/>
    <property type="match status" value="1"/>
</dbReference>
<feature type="transmembrane region" description="Helical" evidence="7">
    <location>
        <begin position="151"/>
        <end position="171"/>
    </location>
</feature>
<gene>
    <name evidence="9" type="ORF">PMAYCL1PPCAC_04489</name>
</gene>
<feature type="transmembrane region" description="Helical" evidence="7">
    <location>
        <begin position="177"/>
        <end position="202"/>
    </location>
</feature>
<keyword evidence="5 7" id="KW-0472">Membrane</keyword>
<reference evidence="10" key="1">
    <citation type="submission" date="2022-10" db="EMBL/GenBank/DDBJ databases">
        <title>Genome assembly of Pristionchus species.</title>
        <authorList>
            <person name="Yoshida K."/>
            <person name="Sommer R.J."/>
        </authorList>
    </citation>
    <scope>NUCLEOTIDE SEQUENCE [LARGE SCALE GENOMIC DNA]</scope>
    <source>
        <strain evidence="10">RS5460</strain>
    </source>
</reference>
<comment type="subcellular location">
    <subcellularLocation>
        <location evidence="1">Membrane</location>
        <topology evidence="1">Multi-pass membrane protein</topology>
    </subcellularLocation>
</comment>
<evidence type="ECO:0000256" key="1">
    <source>
        <dbReference type="ARBA" id="ARBA00004141"/>
    </source>
</evidence>
<dbReference type="EMBL" id="BTRK01000002">
    <property type="protein sequence ID" value="GMR34294.1"/>
    <property type="molecule type" value="Genomic_DNA"/>
</dbReference>
<dbReference type="Proteomes" id="UP001328107">
    <property type="component" value="Unassembled WGS sequence"/>
</dbReference>
<comment type="caution">
    <text evidence="9">The sequence shown here is derived from an EMBL/GenBank/DDBJ whole genome shotgun (WGS) entry which is preliminary data.</text>
</comment>
<dbReference type="GO" id="GO:0016020">
    <property type="term" value="C:membrane"/>
    <property type="evidence" value="ECO:0007669"/>
    <property type="project" value="UniProtKB-SubCell"/>
</dbReference>
<protein>
    <recommendedName>
        <fullName evidence="8">Yip1 domain-containing protein</fullName>
    </recommendedName>
</protein>
<evidence type="ECO:0000313" key="9">
    <source>
        <dbReference type="EMBL" id="GMR34294.1"/>
    </source>
</evidence>
<dbReference type="InterPro" id="IPR006977">
    <property type="entry name" value="Yip1_dom"/>
</dbReference>
<feature type="region of interest" description="Disordered" evidence="6">
    <location>
        <begin position="30"/>
        <end position="58"/>
    </location>
</feature>
<name>A0AAN5C9W8_9BILA</name>
<organism evidence="9 10">
    <name type="scientific">Pristionchus mayeri</name>
    <dbReference type="NCBI Taxonomy" id="1317129"/>
    <lineage>
        <taxon>Eukaryota</taxon>
        <taxon>Metazoa</taxon>
        <taxon>Ecdysozoa</taxon>
        <taxon>Nematoda</taxon>
        <taxon>Chromadorea</taxon>
        <taxon>Rhabditida</taxon>
        <taxon>Rhabditina</taxon>
        <taxon>Diplogasteromorpha</taxon>
        <taxon>Diplogasteroidea</taxon>
        <taxon>Neodiplogasteridae</taxon>
        <taxon>Pristionchus</taxon>
    </lineage>
</organism>
<comment type="similarity">
    <text evidence="2">Belongs to the YIP1 family.</text>
</comment>
<keyword evidence="4 7" id="KW-1133">Transmembrane helix</keyword>
<evidence type="ECO:0000256" key="2">
    <source>
        <dbReference type="ARBA" id="ARBA00010596"/>
    </source>
</evidence>
<evidence type="ECO:0000256" key="4">
    <source>
        <dbReference type="ARBA" id="ARBA00022989"/>
    </source>
</evidence>
<sequence>LQYQFPNQVREQGSTMSNLQFQSFTNQNFDMSDESPGGEHAGRIGDGSQEEASTTSAGPTKNFFSFSFYQQYFDVDTDQVTKRLVNSFIPTHKNFITEFVQPIPDLYGPFWVCCTLIFSIGIFSNIAQYIENQGGAGEYGSDFRMVTGATSLIASYVLFIPLIISTTLWYRKADIQYSFLEVVCAYGYSLAIFIPVSMFWVIDIAILRWALIFVSVALSGGVLVRTLAPAFANDPNKLIALGSVIVVIVLHFGLALCFKEYFFDATMPSKAVIPAPTTPIGGVTVPGENPPAIVTGGVAGGDKNESKPEAAALIAGPPLQETTVSTIATVAAKIEKIDNSTVVEEKGEKKTEEVKTKTEEKKEVPPAVSSSSSNTTTVAAEKKEVPEGISANTISNATALDSEPTVVTVIETTKSNSTL</sequence>
<keyword evidence="3 7" id="KW-0812">Transmembrane</keyword>
<feature type="transmembrane region" description="Helical" evidence="7">
    <location>
        <begin position="238"/>
        <end position="258"/>
    </location>
</feature>
<evidence type="ECO:0000256" key="5">
    <source>
        <dbReference type="ARBA" id="ARBA00023136"/>
    </source>
</evidence>
<evidence type="ECO:0000256" key="6">
    <source>
        <dbReference type="SAM" id="MobiDB-lite"/>
    </source>
</evidence>
<evidence type="ECO:0000259" key="8">
    <source>
        <dbReference type="Pfam" id="PF04893"/>
    </source>
</evidence>
<proteinExistence type="inferred from homology"/>
<evidence type="ECO:0000313" key="10">
    <source>
        <dbReference type="Proteomes" id="UP001328107"/>
    </source>
</evidence>
<feature type="domain" description="Yip1" evidence="8">
    <location>
        <begin position="104"/>
        <end position="256"/>
    </location>
</feature>
<dbReference type="GO" id="GO:0016192">
    <property type="term" value="P:vesicle-mediated transport"/>
    <property type="evidence" value="ECO:0007669"/>
    <property type="project" value="InterPro"/>
</dbReference>
<feature type="region of interest" description="Disordered" evidence="6">
    <location>
        <begin position="346"/>
        <end position="384"/>
    </location>
</feature>
<feature type="transmembrane region" description="Helical" evidence="7">
    <location>
        <begin position="209"/>
        <end position="232"/>
    </location>
</feature>
<feature type="transmembrane region" description="Helical" evidence="7">
    <location>
        <begin position="109"/>
        <end position="130"/>
    </location>
</feature>
<evidence type="ECO:0000256" key="3">
    <source>
        <dbReference type="ARBA" id="ARBA00022692"/>
    </source>
</evidence>
<dbReference type="Pfam" id="PF04893">
    <property type="entry name" value="Yip1"/>
    <property type="match status" value="1"/>
</dbReference>
<dbReference type="PANTHER" id="PTHR12822:SF2">
    <property type="entry name" value="PROTEIN YIPF"/>
    <property type="match status" value="1"/>
</dbReference>
<dbReference type="GO" id="GO:0031267">
    <property type="term" value="F:small GTPase binding"/>
    <property type="evidence" value="ECO:0007669"/>
    <property type="project" value="InterPro"/>
</dbReference>
<feature type="compositionally biased region" description="Basic and acidic residues" evidence="6">
    <location>
        <begin position="346"/>
        <end position="364"/>
    </location>
</feature>
<accession>A0AAN5C9W8</accession>
<dbReference type="InterPro" id="IPR039765">
    <property type="entry name" value="Yip5/YIPF1/YIPF2"/>
</dbReference>
<evidence type="ECO:0000256" key="7">
    <source>
        <dbReference type="SAM" id="Phobius"/>
    </source>
</evidence>
<feature type="compositionally biased region" description="Low complexity" evidence="6">
    <location>
        <begin position="365"/>
        <end position="379"/>
    </location>
</feature>
<feature type="non-terminal residue" evidence="9">
    <location>
        <position position="1"/>
    </location>
</feature>
<keyword evidence="10" id="KW-1185">Reference proteome</keyword>